<dbReference type="Gene3D" id="3.90.79.10">
    <property type="entry name" value="Nucleoside Triphosphate Pyrophosphohydrolase"/>
    <property type="match status" value="1"/>
</dbReference>
<dbReference type="AlphaFoldDB" id="A0A159Z832"/>
<accession>A0A159Z832</accession>
<dbReference type="STRING" id="1335048.AKL17_3490"/>
<keyword evidence="2" id="KW-0479">Metal-binding</keyword>
<dbReference type="GO" id="GO:0005737">
    <property type="term" value="C:cytoplasm"/>
    <property type="evidence" value="ECO:0007669"/>
    <property type="project" value="TreeGrafter"/>
</dbReference>
<dbReference type="RefSeq" id="WP_084739812.1">
    <property type="nucleotide sequence ID" value="NZ_CP012661.1"/>
</dbReference>
<reference evidence="7 8" key="1">
    <citation type="submission" date="2015-09" db="EMBL/GenBank/DDBJ databases">
        <title>Complete genome sequence of Defluviimonas alba cai42t isolated from an oilfield in Xinjiang.</title>
        <authorList>
            <person name="Geng S."/>
            <person name="Pan X."/>
            <person name="Wu X."/>
        </authorList>
    </citation>
    <scope>NUCLEOTIDE SEQUENCE [LARGE SCALE GENOMIC DNA]</scope>
    <source>
        <strain evidence="8">cai42</strain>
    </source>
</reference>
<dbReference type="GO" id="GO:1901909">
    <property type="term" value="P:diadenosine hexaphosphate catabolic process"/>
    <property type="evidence" value="ECO:0007669"/>
    <property type="project" value="TreeGrafter"/>
</dbReference>
<evidence type="ECO:0000256" key="3">
    <source>
        <dbReference type="ARBA" id="ARBA00022801"/>
    </source>
</evidence>
<name>A0A159Z832_9RHOB</name>
<dbReference type="Proteomes" id="UP000076128">
    <property type="component" value="Chromosome"/>
</dbReference>
<dbReference type="PANTHER" id="PTHR12629">
    <property type="entry name" value="DIPHOSPHOINOSITOL POLYPHOSPHATE PHOSPHOHYDROLASE"/>
    <property type="match status" value="1"/>
</dbReference>
<evidence type="ECO:0000256" key="4">
    <source>
        <dbReference type="ARBA" id="ARBA00022842"/>
    </source>
</evidence>
<keyword evidence="8" id="KW-1185">Reference proteome</keyword>
<dbReference type="EMBL" id="CP012661">
    <property type="protein sequence ID" value="AMY70714.1"/>
    <property type="molecule type" value="Genomic_DNA"/>
</dbReference>
<evidence type="ECO:0000259" key="6">
    <source>
        <dbReference type="PROSITE" id="PS51462"/>
    </source>
</evidence>
<dbReference type="GO" id="GO:1901907">
    <property type="term" value="P:diadenosine pentaphosphate catabolic process"/>
    <property type="evidence" value="ECO:0007669"/>
    <property type="project" value="TreeGrafter"/>
</dbReference>
<evidence type="ECO:0000256" key="1">
    <source>
        <dbReference type="ARBA" id="ARBA00001946"/>
    </source>
</evidence>
<dbReference type="SUPFAM" id="SSF55811">
    <property type="entry name" value="Nudix"/>
    <property type="match status" value="1"/>
</dbReference>
<gene>
    <name evidence="7" type="ORF">AKL17_3490</name>
</gene>
<dbReference type="CDD" id="cd04666">
    <property type="entry name" value="NUDIX_DIPP2_like_Nudt4"/>
    <property type="match status" value="1"/>
</dbReference>
<organism evidence="7 8">
    <name type="scientific">Frigidibacter mobilis</name>
    <dbReference type="NCBI Taxonomy" id="1335048"/>
    <lineage>
        <taxon>Bacteria</taxon>
        <taxon>Pseudomonadati</taxon>
        <taxon>Pseudomonadota</taxon>
        <taxon>Alphaproteobacteria</taxon>
        <taxon>Rhodobacterales</taxon>
        <taxon>Paracoccaceae</taxon>
        <taxon>Frigidibacter</taxon>
    </lineage>
</organism>
<dbReference type="GO" id="GO:0008486">
    <property type="term" value="F:diphosphoinositol-polyphosphate diphosphatase activity"/>
    <property type="evidence" value="ECO:0007669"/>
    <property type="project" value="TreeGrafter"/>
</dbReference>
<dbReference type="InterPro" id="IPR000086">
    <property type="entry name" value="NUDIX_hydrolase_dom"/>
</dbReference>
<comment type="cofactor">
    <cofactor evidence="1">
        <name>Mg(2+)</name>
        <dbReference type="ChEBI" id="CHEBI:18420"/>
    </cofactor>
</comment>
<dbReference type="PANTHER" id="PTHR12629:SF0">
    <property type="entry name" value="DIPHOSPHOINOSITOL-POLYPHOSPHATE DIPHOSPHATASE"/>
    <property type="match status" value="1"/>
</dbReference>
<dbReference type="PROSITE" id="PS51462">
    <property type="entry name" value="NUDIX"/>
    <property type="match status" value="1"/>
</dbReference>
<dbReference type="OrthoDB" id="7066910at2"/>
<feature type="region of interest" description="Disordered" evidence="5">
    <location>
        <begin position="1"/>
        <end position="22"/>
    </location>
</feature>
<dbReference type="GO" id="GO:0000298">
    <property type="term" value="F:endopolyphosphatase activity"/>
    <property type="evidence" value="ECO:0007669"/>
    <property type="project" value="TreeGrafter"/>
</dbReference>
<evidence type="ECO:0000313" key="8">
    <source>
        <dbReference type="Proteomes" id="UP000076128"/>
    </source>
</evidence>
<protein>
    <recommendedName>
        <fullName evidence="6">Nudix hydrolase domain-containing protein</fullName>
    </recommendedName>
</protein>
<feature type="domain" description="Nudix hydrolase" evidence="6">
    <location>
        <begin position="27"/>
        <end position="157"/>
    </location>
</feature>
<dbReference type="GO" id="GO:0071543">
    <property type="term" value="P:diphosphoinositol polyphosphate metabolic process"/>
    <property type="evidence" value="ECO:0007669"/>
    <property type="project" value="TreeGrafter"/>
</dbReference>
<proteinExistence type="predicted"/>
<dbReference type="GO" id="GO:0034431">
    <property type="term" value="F:bis(5'-adenosyl)-hexaphosphatase activity"/>
    <property type="evidence" value="ECO:0007669"/>
    <property type="project" value="TreeGrafter"/>
</dbReference>
<dbReference type="InterPro" id="IPR047198">
    <property type="entry name" value="DDP-like_NUDIX"/>
</dbReference>
<dbReference type="GO" id="GO:0034432">
    <property type="term" value="F:bis(5'-adenosyl)-pentaphosphatase activity"/>
    <property type="evidence" value="ECO:0007669"/>
    <property type="project" value="TreeGrafter"/>
</dbReference>
<dbReference type="InterPro" id="IPR015797">
    <property type="entry name" value="NUDIX_hydrolase-like_dom_sf"/>
</dbReference>
<dbReference type="GO" id="GO:1901911">
    <property type="term" value="P:adenosine 5'-(hexahydrogen pentaphosphate) catabolic process"/>
    <property type="evidence" value="ECO:0007669"/>
    <property type="project" value="TreeGrafter"/>
</dbReference>
<evidence type="ECO:0000313" key="7">
    <source>
        <dbReference type="EMBL" id="AMY70714.1"/>
    </source>
</evidence>
<evidence type="ECO:0000256" key="5">
    <source>
        <dbReference type="SAM" id="MobiDB-lite"/>
    </source>
</evidence>
<dbReference type="KEGG" id="daa:AKL17_3490"/>
<keyword evidence="3" id="KW-0378">Hydrolase</keyword>
<dbReference type="GO" id="GO:0046872">
    <property type="term" value="F:metal ion binding"/>
    <property type="evidence" value="ECO:0007669"/>
    <property type="project" value="UniProtKB-KW"/>
</dbReference>
<evidence type="ECO:0000256" key="2">
    <source>
        <dbReference type="ARBA" id="ARBA00022723"/>
    </source>
</evidence>
<sequence length="163" mass="18099">MTVAESIRTLLGPQERDRTTARDEAERLQYAALCYRAQRGKLQILMITSRDTGRWIIPKGWPMPGLSPAECAAQEAWEEAGVQGHTARAPEGAYSYTKALGPRMAVPCTVEVYPLRVERLAGQFPEKGQRRRKWFSPQKAALKVAEPDLAQMLAHFVPPPAGA</sequence>
<dbReference type="Pfam" id="PF00293">
    <property type="entry name" value="NUDIX"/>
    <property type="match status" value="1"/>
</dbReference>
<keyword evidence="4" id="KW-0460">Magnesium</keyword>